<feature type="compositionally biased region" description="Acidic residues" evidence="7">
    <location>
        <begin position="29"/>
        <end position="39"/>
    </location>
</feature>
<dbReference type="GO" id="GO:0006357">
    <property type="term" value="P:regulation of transcription by RNA polymerase II"/>
    <property type="evidence" value="ECO:0007669"/>
    <property type="project" value="TreeGrafter"/>
</dbReference>
<dbReference type="EnsemblPlants" id="OPUNC03G31170.2">
    <property type="protein sequence ID" value="OPUNC03G31170.2"/>
    <property type="gene ID" value="OPUNC03G31170"/>
</dbReference>
<evidence type="ECO:0000256" key="1">
    <source>
        <dbReference type="ARBA" id="ARBA00004123"/>
    </source>
</evidence>
<feature type="region of interest" description="Disordered" evidence="7">
    <location>
        <begin position="163"/>
        <end position="208"/>
    </location>
</feature>
<organism evidence="10">
    <name type="scientific">Oryza punctata</name>
    <name type="common">Red rice</name>
    <dbReference type="NCBI Taxonomy" id="4537"/>
    <lineage>
        <taxon>Eukaryota</taxon>
        <taxon>Viridiplantae</taxon>
        <taxon>Streptophyta</taxon>
        <taxon>Embryophyta</taxon>
        <taxon>Tracheophyta</taxon>
        <taxon>Spermatophyta</taxon>
        <taxon>Magnoliopsida</taxon>
        <taxon>Liliopsida</taxon>
        <taxon>Poales</taxon>
        <taxon>Poaceae</taxon>
        <taxon>BOP clade</taxon>
        <taxon>Oryzoideae</taxon>
        <taxon>Oryzeae</taxon>
        <taxon>Oryzinae</taxon>
        <taxon>Oryza</taxon>
    </lineage>
</organism>
<dbReference type="SMART" id="SM00249">
    <property type="entry name" value="PHD"/>
    <property type="match status" value="2"/>
</dbReference>
<dbReference type="InterPro" id="IPR042163">
    <property type="entry name" value="PHF12"/>
</dbReference>
<comment type="subcellular location">
    <subcellularLocation>
        <location evidence="1">Nucleus</location>
    </subcellularLocation>
</comment>
<accession>A0A0E0KIZ5</accession>
<dbReference type="SUPFAM" id="SSF55729">
    <property type="entry name" value="Acyl-CoA N-acyltransferases (Nat)"/>
    <property type="match status" value="1"/>
</dbReference>
<dbReference type="PROSITE" id="PS01359">
    <property type="entry name" value="ZF_PHD_1"/>
    <property type="match status" value="1"/>
</dbReference>
<dbReference type="Gene3D" id="3.30.40.10">
    <property type="entry name" value="Zinc/RING finger domain, C3HC4 (zinc finger)"/>
    <property type="match status" value="1"/>
</dbReference>
<dbReference type="Pfam" id="PF22970">
    <property type="entry name" value="DUF7028"/>
    <property type="match status" value="1"/>
</dbReference>
<feature type="compositionally biased region" description="Polar residues" evidence="7">
    <location>
        <begin position="703"/>
        <end position="717"/>
    </location>
</feature>
<feature type="region of interest" description="Disordered" evidence="7">
    <location>
        <begin position="828"/>
        <end position="862"/>
    </location>
</feature>
<dbReference type="FunFam" id="3.30.40.10:FF:000465">
    <property type="entry name" value="Increased DNA methylation 1"/>
    <property type="match status" value="1"/>
</dbReference>
<dbReference type="Pfam" id="PF16135">
    <property type="entry name" value="TDBD"/>
    <property type="match status" value="1"/>
</dbReference>
<feature type="compositionally biased region" description="Polar residues" evidence="7">
    <location>
        <begin position="579"/>
        <end position="601"/>
    </location>
</feature>
<dbReference type="InterPro" id="IPR056511">
    <property type="entry name" value="IDM1_C"/>
</dbReference>
<keyword evidence="4" id="KW-0862">Zinc</keyword>
<evidence type="ECO:0000256" key="6">
    <source>
        <dbReference type="PROSITE-ProRule" id="PRU00146"/>
    </source>
</evidence>
<dbReference type="InterPro" id="IPR000182">
    <property type="entry name" value="GNAT_dom"/>
</dbReference>
<dbReference type="InterPro" id="IPR011011">
    <property type="entry name" value="Znf_FYVE_PHD"/>
</dbReference>
<evidence type="ECO:0000259" key="8">
    <source>
        <dbReference type="PROSITE" id="PS50016"/>
    </source>
</evidence>
<dbReference type="InterPro" id="IPR019787">
    <property type="entry name" value="Znf_PHD-finger"/>
</dbReference>
<dbReference type="InterPro" id="IPR001965">
    <property type="entry name" value="Znf_PHD"/>
</dbReference>
<dbReference type="Proteomes" id="UP000026962">
    <property type="component" value="Chromosome 3"/>
</dbReference>
<feature type="compositionally biased region" description="Basic and acidic residues" evidence="7">
    <location>
        <begin position="538"/>
        <end position="556"/>
    </location>
</feature>
<feature type="compositionally biased region" description="Basic and acidic residues" evidence="7">
    <location>
        <begin position="14"/>
        <end position="26"/>
    </location>
</feature>
<dbReference type="PANTHER" id="PTHR46309">
    <property type="entry name" value="PHD FINGER PROTEIN 12"/>
    <property type="match status" value="1"/>
</dbReference>
<evidence type="ECO:0008006" key="12">
    <source>
        <dbReference type="Google" id="ProtNLM"/>
    </source>
</evidence>
<evidence type="ECO:0000256" key="5">
    <source>
        <dbReference type="ARBA" id="ARBA00023242"/>
    </source>
</evidence>
<dbReference type="PANTHER" id="PTHR46309:SF1">
    <property type="entry name" value="PHD FINGER PROTEIN 12"/>
    <property type="match status" value="1"/>
</dbReference>
<dbReference type="PROSITE" id="PS50016">
    <property type="entry name" value="ZF_PHD_2"/>
    <property type="match status" value="1"/>
</dbReference>
<feature type="domain" description="PHD-type" evidence="8">
    <location>
        <begin position="1005"/>
        <end position="1050"/>
    </location>
</feature>
<sequence length="1440" mass="157570">MGHNGSKRSPVPETEDRVMKDLEKATSLEVDESTIDGDVDLGGGLTVVGKKRKDGRGSVDENGASTKRILRSNCMKMHVDAETAGSVALDVCKGDSLEKKQCDIIAKGDRGGVLTVGTCNAEEDREVIDVVVSDAVVESVRCSANNVESLGLAEVEIAEGNGLDANIQESDGKVEKADDKMSTPSEEQNESGAGTSVGGINDSQENKGINGLCQGEVIDPLATANGDELNMRLSRSNLTSGRESIEQEDTVMCTSDDQKVESHCQFDDKHKEAEISQIECTVDNHIMLTDSDCTNQKKGMDSPVNETKGDSTPDIVFIRRKSITRKTCEAKQVKSEDEVQFEKRVTRSATVRQREVSASMCVSATNDANLESKESKEDVLHHYTRKMGSTVRSKVHHTGVAECDTDTKKKLKGNVTTRRNSEATGNDNPPSITQNKESETHMKINIKSQPLTRRGSIVNKTEDAVSGLDQNVCSSAITDKNDIELTDSEGVKSENKTTVRKSILSVGAKIVASKKRILESGLDKTGGESPVAIPSLKKARDTSSDTELEQPKESSGKKLTRNNCGSDKKGMSTRRRHQSQTSKLSTSVNHSNKNESKLSQNESDDDGTGSDTSLRNTYVRRTRSGGIVPRKQEDSSESEEPIIVRKNHQRGKYSGKRAGSTPRHPSGSSSHVGKSALTKSEHSSFSRQAEKGKVNRKEVKASSLKSSDPSEQINTGSLREEKQKISDHIKGMLLDAGWTIDLRPRNGRNYLDSVYIPPSGKGSYWSVTKAYAVFLEGMESEQKGRAKDQRPSKKSAGSPGKSHVSEEILSKLKRIVVNKRRTKVELQKLKKRKHGLLKKQKTSKGKSRGSKNKISNSRKLHLGSERKKRGGCALLARGSNKEGGSGTNGFVPYEWKRTVLSWLIDLDIIDINAKLKCVDETHSKILLEGVTTRDGINCSCCSKVFPVLEFVAHAGGPVSKPYRSVLVDGLDTDLLHCLVNAWDKQSDSERQAFFPISTETDDPNDDTCGICGDGGNLICCDGCPSTFHMSCLELEALPSDDWRCAKCSCKFCQEYSSQDAQDIADIDSSLCTCSQCEEKYHPGCSPETTNISSVSSQAGDLFCQQSCRLLFEGLRNLLAVKKDLEPEFSCRIIQRIHEDVPETVVALDERVECNSKIAVALSLMDECFLPIIDQRTGINLIRNVVYNCGSNFVRMDFRGFYIFVLERGDEIIAAASVRIHGTKLAEMPFIGTRNMYRRQGMCRRLLDGIEMILSSLNVEKLIIPAIAELVDTWTSKFGFSPLDVSQKQDVKSISMLVFPGTGLLQKPLLKKTSPEEHSRSQEVDGVFSELESGKIFNEANEDSLCSANAKSQGSAVTYYVDSSKDASACNACGSSVGRSGLDREGAFLKIPCSSSSTSIQFVTEEFLQKGVCSIEVGENLVLDIFGQRGEWPCLGVELRQ</sequence>
<feature type="region of interest" description="Disordered" evidence="7">
    <location>
        <begin position="521"/>
        <end position="722"/>
    </location>
</feature>
<feature type="region of interest" description="Disordered" evidence="7">
    <location>
        <begin position="781"/>
        <end position="805"/>
    </location>
</feature>
<dbReference type="InterPro" id="IPR016181">
    <property type="entry name" value="Acyl_CoA_acyltransferase"/>
</dbReference>
<dbReference type="OMA" id="KQCDIIA"/>
<feature type="compositionally biased region" description="Basic and acidic residues" evidence="7">
    <location>
        <begin position="781"/>
        <end position="791"/>
    </location>
</feature>
<dbReference type="eggNOG" id="ENOG502QV7S">
    <property type="taxonomic scope" value="Eukaryota"/>
</dbReference>
<reference evidence="10" key="1">
    <citation type="submission" date="2015-04" db="UniProtKB">
        <authorList>
            <consortium name="EnsemblPlants"/>
        </authorList>
    </citation>
    <scope>IDENTIFICATION</scope>
</reference>
<reference evidence="10" key="2">
    <citation type="submission" date="2018-05" db="EMBL/GenBank/DDBJ databases">
        <title>OpunRS2 (Oryza punctata Reference Sequence Version 2).</title>
        <authorList>
            <person name="Zhang J."/>
            <person name="Kudrna D."/>
            <person name="Lee S."/>
            <person name="Talag J."/>
            <person name="Welchert J."/>
            <person name="Wing R.A."/>
        </authorList>
    </citation>
    <scope>NUCLEOTIDE SEQUENCE [LARGE SCALE GENOMIC DNA]</scope>
</reference>
<dbReference type="Pfam" id="PF00628">
    <property type="entry name" value="PHD"/>
    <property type="match status" value="1"/>
</dbReference>
<dbReference type="SUPFAM" id="SSF57903">
    <property type="entry name" value="FYVE/PHD zinc finger"/>
    <property type="match status" value="1"/>
</dbReference>
<dbReference type="CDD" id="cd04301">
    <property type="entry name" value="NAT_SF"/>
    <property type="match status" value="1"/>
</dbReference>
<feature type="compositionally biased region" description="Basic residues" evidence="7">
    <location>
        <begin position="645"/>
        <end position="655"/>
    </location>
</feature>
<evidence type="ECO:0000256" key="4">
    <source>
        <dbReference type="ARBA" id="ARBA00022833"/>
    </source>
</evidence>
<keyword evidence="2" id="KW-0479">Metal-binding</keyword>
<evidence type="ECO:0000256" key="2">
    <source>
        <dbReference type="ARBA" id="ARBA00022723"/>
    </source>
</evidence>
<feature type="domain" description="N-acetyltransferase" evidence="9">
    <location>
        <begin position="1142"/>
        <end position="1300"/>
    </location>
</feature>
<dbReference type="GO" id="GO:0005634">
    <property type="term" value="C:nucleus"/>
    <property type="evidence" value="ECO:0007669"/>
    <property type="project" value="UniProtKB-SubCell"/>
</dbReference>
<dbReference type="CDD" id="cd15539">
    <property type="entry name" value="PHD1_AIRE"/>
    <property type="match status" value="1"/>
</dbReference>
<feature type="compositionally biased region" description="Polar residues" evidence="7">
    <location>
        <begin position="414"/>
        <end position="435"/>
    </location>
</feature>
<dbReference type="Pfam" id="PF23209">
    <property type="entry name" value="IDM1_C"/>
    <property type="match status" value="1"/>
</dbReference>
<dbReference type="InterPro" id="IPR013083">
    <property type="entry name" value="Znf_RING/FYVE/PHD"/>
</dbReference>
<dbReference type="STRING" id="4537.A0A0E0KIZ5"/>
<name>A0A0E0KIZ5_ORYPU</name>
<dbReference type="InterPro" id="IPR019786">
    <property type="entry name" value="Zinc_finger_PHD-type_CS"/>
</dbReference>
<feature type="compositionally biased region" description="Polar residues" evidence="7">
    <location>
        <begin position="182"/>
        <end position="194"/>
    </location>
</feature>
<dbReference type="HOGENOM" id="CLU_005438_0_0_1"/>
<dbReference type="InterPro" id="IPR032308">
    <property type="entry name" value="TDBD"/>
</dbReference>
<feature type="compositionally biased region" description="Basic and acidic residues" evidence="7">
    <location>
        <begin position="679"/>
        <end position="700"/>
    </location>
</feature>
<dbReference type="GO" id="GO:0003714">
    <property type="term" value="F:transcription corepressor activity"/>
    <property type="evidence" value="ECO:0007669"/>
    <property type="project" value="InterPro"/>
</dbReference>
<protein>
    <recommendedName>
        <fullName evidence="12">PHD-type domain-containing protein</fullName>
    </recommendedName>
</protein>
<keyword evidence="5" id="KW-0539">Nucleus</keyword>
<dbReference type="PROSITE" id="PS51186">
    <property type="entry name" value="GNAT"/>
    <property type="match status" value="1"/>
</dbReference>
<dbReference type="InterPro" id="IPR054292">
    <property type="entry name" value="DUF7028"/>
</dbReference>
<proteinExistence type="predicted"/>
<feature type="compositionally biased region" description="Basic and acidic residues" evidence="7">
    <location>
        <begin position="170"/>
        <end position="181"/>
    </location>
</feature>
<keyword evidence="3 6" id="KW-0863">Zinc-finger</keyword>
<feature type="compositionally biased region" description="Basic residues" evidence="7">
    <location>
        <begin position="829"/>
        <end position="862"/>
    </location>
</feature>
<evidence type="ECO:0000256" key="7">
    <source>
        <dbReference type="SAM" id="MobiDB-lite"/>
    </source>
</evidence>
<feature type="region of interest" description="Disordered" evidence="7">
    <location>
        <begin position="389"/>
        <end position="442"/>
    </location>
</feature>
<dbReference type="Gramene" id="OPUNC03G31170.2">
    <property type="protein sequence ID" value="OPUNC03G31170.2"/>
    <property type="gene ID" value="OPUNC03G31170"/>
</dbReference>
<evidence type="ECO:0000256" key="3">
    <source>
        <dbReference type="ARBA" id="ARBA00022771"/>
    </source>
</evidence>
<evidence type="ECO:0000313" key="11">
    <source>
        <dbReference type="Proteomes" id="UP000026962"/>
    </source>
</evidence>
<evidence type="ECO:0000259" key="9">
    <source>
        <dbReference type="PROSITE" id="PS51186"/>
    </source>
</evidence>
<evidence type="ECO:0000313" key="10">
    <source>
        <dbReference type="EnsemblPlants" id="OPUNC03G31170.2"/>
    </source>
</evidence>
<dbReference type="GO" id="GO:0016747">
    <property type="term" value="F:acyltransferase activity, transferring groups other than amino-acyl groups"/>
    <property type="evidence" value="ECO:0007669"/>
    <property type="project" value="InterPro"/>
</dbReference>
<keyword evidence="11" id="KW-1185">Reference proteome</keyword>
<dbReference type="Gene3D" id="3.40.630.30">
    <property type="match status" value="1"/>
</dbReference>
<feature type="region of interest" description="Disordered" evidence="7">
    <location>
        <begin position="1"/>
        <end position="64"/>
    </location>
</feature>
<dbReference type="GO" id="GO:0008270">
    <property type="term" value="F:zinc ion binding"/>
    <property type="evidence" value="ECO:0007669"/>
    <property type="project" value="UniProtKB-KW"/>
</dbReference>